<proteinExistence type="predicted"/>
<dbReference type="Proteomes" id="UP000242519">
    <property type="component" value="Unassembled WGS sequence"/>
</dbReference>
<organism evidence="1 2">
    <name type="scientific">Diplocarpon coronariae</name>
    <dbReference type="NCBI Taxonomy" id="2795749"/>
    <lineage>
        <taxon>Eukaryota</taxon>
        <taxon>Fungi</taxon>
        <taxon>Dikarya</taxon>
        <taxon>Ascomycota</taxon>
        <taxon>Pezizomycotina</taxon>
        <taxon>Leotiomycetes</taxon>
        <taxon>Helotiales</taxon>
        <taxon>Drepanopezizaceae</taxon>
        <taxon>Diplocarpon</taxon>
    </lineage>
</organism>
<dbReference type="InParanoid" id="A0A218YRX2"/>
<reference evidence="1 2" key="1">
    <citation type="submission" date="2017-04" db="EMBL/GenBank/DDBJ databases">
        <title>Draft genome sequence of Marssonina coronaria NL1: causal agent of apple blotch.</title>
        <authorList>
            <person name="Cheng Q."/>
        </authorList>
    </citation>
    <scope>NUCLEOTIDE SEQUENCE [LARGE SCALE GENOMIC DNA]</scope>
    <source>
        <strain evidence="1 2">NL1</strain>
    </source>
</reference>
<dbReference type="AlphaFoldDB" id="A0A218YRX2"/>
<accession>A0A218YRX2</accession>
<gene>
    <name evidence="1" type="ORF">B2J93_8511</name>
</gene>
<name>A0A218YRX2_9HELO</name>
<evidence type="ECO:0000313" key="1">
    <source>
        <dbReference type="EMBL" id="OWO97595.1"/>
    </source>
</evidence>
<comment type="caution">
    <text evidence="1">The sequence shown here is derived from an EMBL/GenBank/DDBJ whole genome shotgun (WGS) entry which is preliminary data.</text>
</comment>
<evidence type="ECO:0000313" key="2">
    <source>
        <dbReference type="Proteomes" id="UP000242519"/>
    </source>
</evidence>
<dbReference type="OrthoDB" id="3001700at2759"/>
<protein>
    <submittedName>
        <fullName evidence="1">Uncharacterized protein</fullName>
    </submittedName>
</protein>
<keyword evidence="2" id="KW-1185">Reference proteome</keyword>
<dbReference type="EMBL" id="MZNU01000431">
    <property type="protein sequence ID" value="OWO97595.1"/>
    <property type="molecule type" value="Genomic_DNA"/>
</dbReference>
<dbReference type="STRING" id="503106.A0A218YRX2"/>
<sequence>MASLNPAKRGDGYYESAMRWLEDTYLRWFGQNRTSYGVKDSLRQTEITGSRDVDGVQRAVGDAVGDTFAEGRVGEGVGVAVDRGLLRR</sequence>